<dbReference type="InterPro" id="IPR002049">
    <property type="entry name" value="LE_dom"/>
</dbReference>
<dbReference type="PROSITE" id="PS50026">
    <property type="entry name" value="EGF_3"/>
    <property type="match status" value="1"/>
</dbReference>
<dbReference type="InterPro" id="IPR043601">
    <property type="entry name" value="Rspo_Fu-CRD_dom"/>
</dbReference>
<evidence type="ECO:0000313" key="9">
    <source>
        <dbReference type="EMBL" id="KIY48194.1"/>
    </source>
</evidence>
<dbReference type="SMART" id="SM00181">
    <property type="entry name" value="EGF"/>
    <property type="match status" value="4"/>
</dbReference>
<dbReference type="Pfam" id="PF23106">
    <property type="entry name" value="EGF_Teneurin"/>
    <property type="match status" value="1"/>
</dbReference>
<gene>
    <name evidence="9" type="ORF">FISHEDRAFT_43447</name>
</gene>
<keyword evidence="4" id="KW-0732">Signal</keyword>
<protein>
    <submittedName>
        <fullName evidence="9">Growth factor receptor domain-containing protein</fullName>
    </submittedName>
</protein>
<feature type="disulfide bond" evidence="6">
    <location>
        <begin position="171"/>
        <end position="181"/>
    </location>
</feature>
<accession>A0A0D7ACR0</accession>
<proteinExistence type="predicted"/>
<name>A0A0D7ACR0_9AGAR</name>
<sequence>STNSSLDIICVPGTCLEGSTSLTLGTVLSDGTDTSIHLLPGTYTSSTNPELLHNELTSSSAKLTPSAGFANSSSSTDLPLTIALSTGFAIYSESLYAGSVDFKALPSTPYAVNTSISLAAQSFAVSSSVWLAISAGTSDRLIVWESIPDVSQLPSGLDSNFTLIDMESSACSPACSSAGICNTNGTCSCAAGFTGSSCQSCESNHYGQSCLACPTDCSDCDDGITGTGRCLQYNVTDLPSSCDCVNGECQSDGSCTCLPGWKAASNGTSCATCEEGYYLTTTGDCSVCNLGCETCADSTGKCAKCEDGWTMDSSDETECDANEQTNSDGSVCPDGSYDKNGTCTDCDSACSTCTGGTAKDCSLCTSGTYMYNGTCVSASDTGVCEGTTMIADNNKHECDSCGWKCEACEISNFTTASVVDQAVCTSCLPGYYIYDDACVSECPSGTFVSSKDNQTCADCDSSCSTCAGSASFCLTCSSSKYAHNGTCVSSCPTGTFKSGSSCLNCHPDCDTCSGSSFNQCSTCKSDRPVLNNGRCLPTCSQSQYYDEAAGSCESCDSSCSSCSGSESNECLACTSSTQVLRSGSCVAANCNETSNVIAGLGVCLESLFTYVDKSSTKGIDTPTTSRSLAWWEILLMALGCAFIFMCVLWCWRRHARKQRAKRTRMFASAKDLDKPTWHERLARFRARLFGGGRRVQLQSSEEMGMGHVVAVDRKEPSVFRSAAPSSRWDESQLIDSYKYARTVRSEPNLECARSNRMSGPSMYSQVTGNARRVPDVRQPVKADLLAPSTSSRDSGGSWLFTSASQPQLRQTEAQEYANWVKPALRVPSPLPGNLWMQPIQPTRTGASSNNPFRNM</sequence>
<feature type="domain" description="EGF-like" evidence="8">
    <location>
        <begin position="167"/>
        <end position="199"/>
    </location>
</feature>
<feature type="disulfide bond" evidence="6">
    <location>
        <begin position="189"/>
        <end position="198"/>
    </location>
</feature>
<evidence type="ECO:0000313" key="10">
    <source>
        <dbReference type="Proteomes" id="UP000054144"/>
    </source>
</evidence>
<keyword evidence="2" id="KW-0964">Secreted</keyword>
<dbReference type="PANTHER" id="PTHR15332:SF175">
    <property type="entry name" value="PROPROTEIN CONVERTASE SUBTILISIN_KEXIN TYPE 5-LIKE"/>
    <property type="match status" value="1"/>
</dbReference>
<evidence type="ECO:0000256" key="3">
    <source>
        <dbReference type="ARBA" id="ARBA00022536"/>
    </source>
</evidence>
<evidence type="ECO:0000256" key="4">
    <source>
        <dbReference type="ARBA" id="ARBA00022729"/>
    </source>
</evidence>
<dbReference type="PANTHER" id="PTHR15332">
    <property type="entry name" value="PROPROTEIN CONVERTASE SUBTILISIN_KEXIN TYPE 5-LIKE"/>
    <property type="match status" value="1"/>
</dbReference>
<evidence type="ECO:0000256" key="6">
    <source>
        <dbReference type="PROSITE-ProRule" id="PRU00076"/>
    </source>
</evidence>
<keyword evidence="7" id="KW-1133">Transmembrane helix</keyword>
<dbReference type="GO" id="GO:0005576">
    <property type="term" value="C:extracellular region"/>
    <property type="evidence" value="ECO:0007669"/>
    <property type="project" value="UniProtKB-SubCell"/>
</dbReference>
<dbReference type="Pfam" id="PF15913">
    <property type="entry name" value="Furin-like_2"/>
    <property type="match status" value="1"/>
</dbReference>
<dbReference type="InterPro" id="IPR006212">
    <property type="entry name" value="Furin_repeat"/>
</dbReference>
<feature type="transmembrane region" description="Helical" evidence="7">
    <location>
        <begin position="628"/>
        <end position="651"/>
    </location>
</feature>
<evidence type="ECO:0000256" key="5">
    <source>
        <dbReference type="ARBA" id="ARBA00023180"/>
    </source>
</evidence>
<keyword evidence="7" id="KW-0472">Membrane</keyword>
<reference evidence="9 10" key="1">
    <citation type="journal article" date="2015" name="Fungal Genet. Biol.">
        <title>Evolution of novel wood decay mechanisms in Agaricales revealed by the genome sequences of Fistulina hepatica and Cylindrobasidium torrendii.</title>
        <authorList>
            <person name="Floudas D."/>
            <person name="Held B.W."/>
            <person name="Riley R."/>
            <person name="Nagy L.G."/>
            <person name="Koehler G."/>
            <person name="Ransdell A.S."/>
            <person name="Younus H."/>
            <person name="Chow J."/>
            <person name="Chiniquy J."/>
            <person name="Lipzen A."/>
            <person name="Tritt A."/>
            <person name="Sun H."/>
            <person name="Haridas S."/>
            <person name="LaButti K."/>
            <person name="Ohm R.A."/>
            <person name="Kues U."/>
            <person name="Blanchette R.A."/>
            <person name="Grigoriev I.V."/>
            <person name="Minto R.E."/>
            <person name="Hibbett D.S."/>
        </authorList>
    </citation>
    <scope>NUCLEOTIDE SEQUENCE [LARGE SCALE GENOMIC DNA]</scope>
    <source>
        <strain evidence="9 10">ATCC 64428</strain>
    </source>
</reference>
<feature type="non-terminal residue" evidence="9">
    <location>
        <position position="1"/>
    </location>
</feature>
<evidence type="ECO:0000256" key="1">
    <source>
        <dbReference type="ARBA" id="ARBA00004613"/>
    </source>
</evidence>
<keyword evidence="10" id="KW-1185">Reference proteome</keyword>
<comment type="caution">
    <text evidence="6">Lacks conserved residue(s) required for the propagation of feature annotation.</text>
</comment>
<dbReference type="Gene3D" id="2.10.220.10">
    <property type="entry name" value="Hormone Receptor, Insulin-like Growth Factor Receptor 1, Chain A, domain 2"/>
    <property type="match status" value="4"/>
</dbReference>
<dbReference type="InterPro" id="IPR009030">
    <property type="entry name" value="Growth_fac_rcpt_cys_sf"/>
</dbReference>
<dbReference type="AlphaFoldDB" id="A0A0D7ACR0"/>
<keyword evidence="6" id="KW-1015">Disulfide bond</keyword>
<evidence type="ECO:0000259" key="8">
    <source>
        <dbReference type="PROSITE" id="PS50026"/>
    </source>
</evidence>
<dbReference type="PROSITE" id="PS00022">
    <property type="entry name" value="EGF_1"/>
    <property type="match status" value="1"/>
</dbReference>
<dbReference type="EMBL" id="KN881851">
    <property type="protein sequence ID" value="KIY48194.1"/>
    <property type="molecule type" value="Genomic_DNA"/>
</dbReference>
<keyword evidence="7" id="KW-0812">Transmembrane</keyword>
<dbReference type="PROSITE" id="PS01248">
    <property type="entry name" value="EGF_LAM_1"/>
    <property type="match status" value="1"/>
</dbReference>
<dbReference type="CDD" id="cd00064">
    <property type="entry name" value="FU"/>
    <property type="match status" value="3"/>
</dbReference>
<organism evidence="9 10">
    <name type="scientific">Fistulina hepatica ATCC 64428</name>
    <dbReference type="NCBI Taxonomy" id="1128425"/>
    <lineage>
        <taxon>Eukaryota</taxon>
        <taxon>Fungi</taxon>
        <taxon>Dikarya</taxon>
        <taxon>Basidiomycota</taxon>
        <taxon>Agaricomycotina</taxon>
        <taxon>Agaricomycetes</taxon>
        <taxon>Agaricomycetidae</taxon>
        <taxon>Agaricales</taxon>
        <taxon>Fistulinaceae</taxon>
        <taxon>Fistulina</taxon>
    </lineage>
</organism>
<keyword evidence="5" id="KW-0325">Glycoprotein</keyword>
<dbReference type="SUPFAM" id="SSF57184">
    <property type="entry name" value="Growth factor receptor domain"/>
    <property type="match status" value="3"/>
</dbReference>
<dbReference type="Proteomes" id="UP000054144">
    <property type="component" value="Unassembled WGS sequence"/>
</dbReference>
<evidence type="ECO:0000256" key="2">
    <source>
        <dbReference type="ARBA" id="ARBA00022525"/>
    </source>
</evidence>
<dbReference type="Gene3D" id="2.10.25.10">
    <property type="entry name" value="Laminin"/>
    <property type="match status" value="1"/>
</dbReference>
<evidence type="ECO:0000256" key="7">
    <source>
        <dbReference type="SAM" id="Phobius"/>
    </source>
</evidence>
<dbReference type="InterPro" id="IPR000742">
    <property type="entry name" value="EGF"/>
</dbReference>
<keyword evidence="9" id="KW-0675">Receptor</keyword>
<dbReference type="OrthoDB" id="18487at2759"/>
<dbReference type="SMART" id="SM00261">
    <property type="entry name" value="FU"/>
    <property type="match status" value="7"/>
</dbReference>
<comment type="subcellular location">
    <subcellularLocation>
        <location evidence="1">Secreted</location>
    </subcellularLocation>
</comment>
<keyword evidence="3 6" id="KW-0245">EGF-like domain</keyword>